<evidence type="ECO:0000313" key="1">
    <source>
        <dbReference type="EMBL" id="KHJ77291.1"/>
    </source>
</evidence>
<name>A0A0B1S063_OESDE</name>
<dbReference type="EMBL" id="KN610908">
    <property type="protein sequence ID" value="KHJ77291.1"/>
    <property type="molecule type" value="Genomic_DNA"/>
</dbReference>
<organism evidence="1 2">
    <name type="scientific">Oesophagostomum dentatum</name>
    <name type="common">Nodular worm</name>
    <dbReference type="NCBI Taxonomy" id="61180"/>
    <lineage>
        <taxon>Eukaryota</taxon>
        <taxon>Metazoa</taxon>
        <taxon>Ecdysozoa</taxon>
        <taxon>Nematoda</taxon>
        <taxon>Chromadorea</taxon>
        <taxon>Rhabditida</taxon>
        <taxon>Rhabditina</taxon>
        <taxon>Rhabditomorpha</taxon>
        <taxon>Strongyloidea</taxon>
        <taxon>Strongylidae</taxon>
        <taxon>Oesophagostomum</taxon>
    </lineage>
</organism>
<keyword evidence="2" id="KW-1185">Reference proteome</keyword>
<reference evidence="1 2" key="1">
    <citation type="submission" date="2014-03" db="EMBL/GenBank/DDBJ databases">
        <title>Draft genome of the hookworm Oesophagostomum dentatum.</title>
        <authorList>
            <person name="Mitreva M."/>
        </authorList>
    </citation>
    <scope>NUCLEOTIDE SEQUENCE [LARGE SCALE GENOMIC DNA]</scope>
    <source>
        <strain evidence="1 2">OD-Hann</strain>
    </source>
</reference>
<dbReference type="AlphaFoldDB" id="A0A0B1S063"/>
<dbReference type="Proteomes" id="UP000053660">
    <property type="component" value="Unassembled WGS sequence"/>
</dbReference>
<sequence length="67" mass="7353">MDVNTLTRRKVGIIVTKPRDCPAVARAQARLGAEREGMESLYAPAEENAAMSKAMKCVAPKLMSRMM</sequence>
<evidence type="ECO:0000313" key="2">
    <source>
        <dbReference type="Proteomes" id="UP000053660"/>
    </source>
</evidence>
<proteinExistence type="predicted"/>
<feature type="non-terminal residue" evidence="1">
    <location>
        <position position="67"/>
    </location>
</feature>
<gene>
    <name evidence="1" type="ORF">OESDEN_23089</name>
</gene>
<accession>A0A0B1S063</accession>
<protein>
    <submittedName>
        <fullName evidence="1">Uncharacterized protein</fullName>
    </submittedName>
</protein>